<organism evidence="11 12">
    <name type="scientific">Microbacterium natoriense</name>
    <dbReference type="NCBI Taxonomy" id="284570"/>
    <lineage>
        <taxon>Bacteria</taxon>
        <taxon>Bacillati</taxon>
        <taxon>Actinomycetota</taxon>
        <taxon>Actinomycetes</taxon>
        <taxon>Micrococcales</taxon>
        <taxon>Microbacteriaceae</taxon>
        <taxon>Microbacterium</taxon>
    </lineage>
</organism>
<evidence type="ECO:0000256" key="6">
    <source>
        <dbReference type="ARBA" id="ARBA00039101"/>
    </source>
</evidence>
<dbReference type="SUPFAM" id="SSF54373">
    <property type="entry name" value="FAD-linked reductases, C-terminal domain"/>
    <property type="match status" value="1"/>
</dbReference>
<dbReference type="RefSeq" id="WP_307293776.1">
    <property type="nucleotide sequence ID" value="NZ_JAUSXV010000001.1"/>
</dbReference>
<evidence type="ECO:0000256" key="8">
    <source>
        <dbReference type="ARBA" id="ARBA00049547"/>
    </source>
</evidence>
<comment type="similarity">
    <text evidence="2">Belongs to the DAMOX/DASOX family.</text>
</comment>
<gene>
    <name evidence="11" type="ORF">QFZ53_000796</name>
</gene>
<evidence type="ECO:0000259" key="10">
    <source>
        <dbReference type="Pfam" id="PF01266"/>
    </source>
</evidence>
<dbReference type="GO" id="GO:0005737">
    <property type="term" value="C:cytoplasm"/>
    <property type="evidence" value="ECO:0007669"/>
    <property type="project" value="TreeGrafter"/>
</dbReference>
<evidence type="ECO:0000256" key="3">
    <source>
        <dbReference type="ARBA" id="ARBA00022630"/>
    </source>
</evidence>
<accession>A0AAW8ET43</accession>
<dbReference type="Gene3D" id="3.30.9.10">
    <property type="entry name" value="D-Amino Acid Oxidase, subunit A, domain 2"/>
    <property type="match status" value="1"/>
</dbReference>
<dbReference type="Gene3D" id="3.40.50.720">
    <property type="entry name" value="NAD(P)-binding Rossmann-like Domain"/>
    <property type="match status" value="1"/>
</dbReference>
<dbReference type="EC" id="1.4.3.3" evidence="6"/>
<dbReference type="AlphaFoldDB" id="A0AAW8ET43"/>
<evidence type="ECO:0000256" key="9">
    <source>
        <dbReference type="PIRSR" id="PIRSR000189-1"/>
    </source>
</evidence>
<dbReference type="GO" id="GO:0003884">
    <property type="term" value="F:D-amino-acid oxidase activity"/>
    <property type="evidence" value="ECO:0007669"/>
    <property type="project" value="UniProtKB-EC"/>
</dbReference>
<evidence type="ECO:0000313" key="12">
    <source>
        <dbReference type="Proteomes" id="UP001244427"/>
    </source>
</evidence>
<sequence length="314" mass="33936">MKRSVTVIGAGVVGLSIAHELAGAGHAVTVCSDQPWEQTCSATAGAIWFPFEVDGGADTEVMLRSTLERFESIHDQHVDAGVDFRRGTVVERSTVVDREWTRVVPGWKETTLVPPGTTGVRATVPVITMSVYLPWLRAATEARGVRFESRTIHSVDEAEVADELVVIAAGLRSTRLIDDESPVDPVRGQVVRIDNTGPDSVQEWLLDEHNPAGLTYVIPRRDCLVLGGTAEAGETDLTPDAAVERGIIDRCADYFPQIRGREVVSRGVGLRPRRPVIRIDATTVDGRRVISAYGHGGAGVTLSWGTAEQVLTLV</sequence>
<dbReference type="PANTHER" id="PTHR11530:SF11">
    <property type="entry name" value="D-ASPARTATE OXIDASE"/>
    <property type="match status" value="1"/>
</dbReference>
<comment type="cofactor">
    <cofactor evidence="1 9">
        <name>FAD</name>
        <dbReference type="ChEBI" id="CHEBI:57692"/>
    </cofactor>
</comment>
<evidence type="ECO:0000256" key="2">
    <source>
        <dbReference type="ARBA" id="ARBA00006730"/>
    </source>
</evidence>
<feature type="binding site" evidence="9">
    <location>
        <position position="271"/>
    </location>
    <ligand>
        <name>D-dopa</name>
        <dbReference type="ChEBI" id="CHEBI:149689"/>
    </ligand>
</feature>
<evidence type="ECO:0000313" key="11">
    <source>
        <dbReference type="EMBL" id="MDQ0646600.1"/>
    </source>
</evidence>
<protein>
    <recommendedName>
        <fullName evidence="7">D-amino-acid oxidase</fullName>
        <ecNumber evidence="6">1.4.3.3</ecNumber>
    </recommendedName>
</protein>
<comment type="catalytic activity">
    <reaction evidence="8">
        <text>a D-alpha-amino acid + O2 + H2O = a 2-oxocarboxylate + H2O2 + NH4(+)</text>
        <dbReference type="Rhea" id="RHEA:21816"/>
        <dbReference type="ChEBI" id="CHEBI:15377"/>
        <dbReference type="ChEBI" id="CHEBI:15379"/>
        <dbReference type="ChEBI" id="CHEBI:16240"/>
        <dbReference type="ChEBI" id="CHEBI:28938"/>
        <dbReference type="ChEBI" id="CHEBI:35179"/>
        <dbReference type="ChEBI" id="CHEBI:59871"/>
        <dbReference type="EC" id="1.4.3.3"/>
    </reaction>
    <physiologicalReaction direction="left-to-right" evidence="8">
        <dbReference type="Rhea" id="RHEA:21817"/>
    </physiologicalReaction>
</comment>
<feature type="binding site" evidence="9">
    <location>
        <begin position="296"/>
        <end position="301"/>
    </location>
    <ligand>
        <name>FAD</name>
        <dbReference type="ChEBI" id="CHEBI:57692"/>
    </ligand>
</feature>
<feature type="binding site" evidence="9">
    <location>
        <position position="297"/>
    </location>
    <ligand>
        <name>D-dopa</name>
        <dbReference type="ChEBI" id="CHEBI:149689"/>
    </ligand>
</feature>
<name>A0AAW8ET43_9MICO</name>
<evidence type="ECO:0000256" key="7">
    <source>
        <dbReference type="ARBA" id="ARBA00039751"/>
    </source>
</evidence>
<feature type="binding site" evidence="9">
    <location>
        <position position="216"/>
    </location>
    <ligand>
        <name>D-dopa</name>
        <dbReference type="ChEBI" id="CHEBI:149689"/>
    </ligand>
</feature>
<dbReference type="PANTHER" id="PTHR11530">
    <property type="entry name" value="D-AMINO ACID OXIDASE"/>
    <property type="match status" value="1"/>
</dbReference>
<dbReference type="SUPFAM" id="SSF51971">
    <property type="entry name" value="Nucleotide-binding domain"/>
    <property type="match status" value="1"/>
</dbReference>
<dbReference type="InterPro" id="IPR023209">
    <property type="entry name" value="DAO"/>
</dbReference>
<keyword evidence="5 11" id="KW-0560">Oxidoreductase</keyword>
<comment type="caution">
    <text evidence="11">The sequence shown here is derived from an EMBL/GenBank/DDBJ whole genome shotgun (WGS) entry which is preliminary data.</text>
</comment>
<keyword evidence="3" id="KW-0285">Flavoprotein</keyword>
<dbReference type="Pfam" id="PF01266">
    <property type="entry name" value="DAO"/>
    <property type="match status" value="1"/>
</dbReference>
<evidence type="ECO:0000256" key="1">
    <source>
        <dbReference type="ARBA" id="ARBA00001974"/>
    </source>
</evidence>
<feature type="domain" description="FAD dependent oxidoreductase" evidence="10">
    <location>
        <begin position="5"/>
        <end position="310"/>
    </location>
</feature>
<evidence type="ECO:0000256" key="4">
    <source>
        <dbReference type="ARBA" id="ARBA00022827"/>
    </source>
</evidence>
<dbReference type="GO" id="GO:0019478">
    <property type="term" value="P:D-amino acid catabolic process"/>
    <property type="evidence" value="ECO:0007669"/>
    <property type="project" value="TreeGrafter"/>
</dbReference>
<dbReference type="InterPro" id="IPR006076">
    <property type="entry name" value="FAD-dep_OxRdtase"/>
</dbReference>
<reference evidence="11 12" key="1">
    <citation type="submission" date="2023-07" db="EMBL/GenBank/DDBJ databases">
        <title>Comparative genomics of wheat-associated soil bacteria to identify genetic determinants of phenazine resistance.</title>
        <authorList>
            <person name="Mouncey N."/>
        </authorList>
    </citation>
    <scope>NUCLEOTIDE SEQUENCE [LARGE SCALE GENOMIC DNA]</scope>
    <source>
        <strain evidence="11 12">W4I9-1</strain>
    </source>
</reference>
<dbReference type="GO" id="GO:0071949">
    <property type="term" value="F:FAD binding"/>
    <property type="evidence" value="ECO:0007669"/>
    <property type="project" value="InterPro"/>
</dbReference>
<dbReference type="PIRSF" id="PIRSF000189">
    <property type="entry name" value="D-aa_oxidase"/>
    <property type="match status" value="1"/>
</dbReference>
<dbReference type="EMBL" id="JAUSXV010000001">
    <property type="protein sequence ID" value="MDQ0646600.1"/>
    <property type="molecule type" value="Genomic_DNA"/>
</dbReference>
<proteinExistence type="inferred from homology"/>
<keyword evidence="12" id="KW-1185">Reference proteome</keyword>
<dbReference type="Proteomes" id="UP001244427">
    <property type="component" value="Unassembled WGS sequence"/>
</dbReference>
<evidence type="ECO:0000256" key="5">
    <source>
        <dbReference type="ARBA" id="ARBA00023002"/>
    </source>
</evidence>
<keyword evidence="4 9" id="KW-0274">FAD</keyword>